<proteinExistence type="predicted"/>
<evidence type="ECO:0000313" key="2">
    <source>
        <dbReference type="Proteomes" id="UP000543030"/>
    </source>
</evidence>
<comment type="caution">
    <text evidence="1">The sequence shown here is derived from an EMBL/GenBank/DDBJ whole genome shotgun (WGS) entry which is preliminary data.</text>
</comment>
<reference evidence="1 2" key="1">
    <citation type="submission" date="2020-08" db="EMBL/GenBank/DDBJ databases">
        <title>Genomic Encyclopedia of Type Strains, Phase IV (KMG-IV): sequencing the most valuable type-strain genomes for metagenomic binning, comparative biology and taxonomic classification.</title>
        <authorList>
            <person name="Goeker M."/>
        </authorList>
    </citation>
    <scope>NUCLEOTIDE SEQUENCE [LARGE SCALE GENOMIC DNA]</scope>
    <source>
        <strain evidence="1 2">DSM 18233</strain>
    </source>
</reference>
<protein>
    <submittedName>
        <fullName evidence="1">Uncharacterized protein</fullName>
    </submittedName>
</protein>
<sequence>MLALPAFNPRLDPGAHKLKEIIAGYTMPENVNCGLSNCRTPHQQGYVVQTEDGMVTNIGSVCGKNYFGVDFTRMSRDFEQKVKDKDNRERLEKHQHRVSGYHSRIKTLRAGDRGGDWVYQMQAALTTPNKGVPVLIIRQLRDLQRTGIRDVMMSRPATEEEIKLDEIRLGDEIKQRPYFISAVIGTVVGAEVLGSEDNIKKLLIDDLTLKLEEFKRVKILELSSTQLTRWNKYFSDVELKLTTAGRIIAGMQTLATRENLGFLEALLKEDKEKAEFERFLIRLDSPPASVE</sequence>
<dbReference type="Proteomes" id="UP000543030">
    <property type="component" value="Unassembled WGS sequence"/>
</dbReference>
<name>A0A840RE79_9NEIS</name>
<dbReference type="RefSeq" id="WP_184098905.1">
    <property type="nucleotide sequence ID" value="NZ_JACHHN010000002.1"/>
</dbReference>
<accession>A0A840RE79</accession>
<keyword evidence="2" id="KW-1185">Reference proteome</keyword>
<gene>
    <name evidence="1" type="ORF">HNQ50_001402</name>
</gene>
<dbReference type="EMBL" id="JACHHN010000002">
    <property type="protein sequence ID" value="MBB5190680.1"/>
    <property type="molecule type" value="Genomic_DNA"/>
</dbReference>
<dbReference type="AlphaFoldDB" id="A0A840RE79"/>
<organism evidence="1 2">
    <name type="scientific">Silvimonas terrae</name>
    <dbReference type="NCBI Taxonomy" id="300266"/>
    <lineage>
        <taxon>Bacteria</taxon>
        <taxon>Pseudomonadati</taxon>
        <taxon>Pseudomonadota</taxon>
        <taxon>Betaproteobacteria</taxon>
        <taxon>Neisseriales</taxon>
        <taxon>Chitinibacteraceae</taxon>
        <taxon>Silvimonas</taxon>
    </lineage>
</organism>
<evidence type="ECO:0000313" key="1">
    <source>
        <dbReference type="EMBL" id="MBB5190680.1"/>
    </source>
</evidence>